<name>D8M1I2_BLAHO</name>
<dbReference type="Proteomes" id="UP000008312">
    <property type="component" value="Unassembled WGS sequence"/>
</dbReference>
<evidence type="ECO:0000256" key="10">
    <source>
        <dbReference type="ARBA" id="ARBA00047821"/>
    </source>
</evidence>
<dbReference type="GO" id="GO:0005634">
    <property type="term" value="C:nucleus"/>
    <property type="evidence" value="ECO:0007669"/>
    <property type="project" value="UniProtKB-SubCell"/>
</dbReference>
<dbReference type="InParanoid" id="D8M1I2"/>
<dbReference type="AlphaFoldDB" id="D8M1I2"/>
<dbReference type="GO" id="GO:0043998">
    <property type="term" value="F:histone H2A acetyltransferase activity"/>
    <property type="evidence" value="ECO:0007669"/>
    <property type="project" value="InterPro"/>
</dbReference>
<sequence length="337" mass="40024">MKKKDEQNGKEWNAHITTKSTQPVYLFFDIRLVGFALIRFFKNWFFTEQLSMLLRRGLGRKFVELSKAIGDRCFCKYYVGVVWEKDEISNSFLQKVGFKAVEENSARVFNKNRKFVVFMESYFEDAYYKSKSYEVYQILDPLNCGKSEKIVIDAEKQWRLTEDEINSVFGSKLEYFTVECHTAAELGTEKIQLIYELTINNMRKLWIENGYEWDDDEEIKEMNSKTSHYILVRSKETQQFVGYADIRFRIDWLHKLEPVVYLNFLQVHPKYQNQGIGSCLLQAIELIARRSGFPLCQLSVWSNNYGAYRLYTRSGFQKYENALTSHNTTNVMYKRYQ</sequence>
<reference evidence="13" key="1">
    <citation type="submission" date="2010-02" db="EMBL/GenBank/DDBJ databases">
        <title>Sequencing and annotation of the Blastocystis hominis genome.</title>
        <authorList>
            <person name="Wincker P."/>
        </authorList>
    </citation>
    <scope>NUCLEOTIDE SEQUENCE</scope>
    <source>
        <strain evidence="13">Singapore isolate B</strain>
    </source>
</reference>
<accession>D8M1I2</accession>
<keyword evidence="6" id="KW-0963">Cytoplasm</keyword>
<dbReference type="InterPro" id="IPR039949">
    <property type="entry name" value="NAA40"/>
</dbReference>
<dbReference type="GeneID" id="24922497"/>
<dbReference type="GO" id="GO:0010485">
    <property type="term" value="F:histone H4 acetyltransferase activity"/>
    <property type="evidence" value="ECO:0007669"/>
    <property type="project" value="InterPro"/>
</dbReference>
<dbReference type="CDD" id="cd04301">
    <property type="entry name" value="NAT_SF"/>
    <property type="match status" value="1"/>
</dbReference>
<evidence type="ECO:0000256" key="6">
    <source>
        <dbReference type="ARBA" id="ARBA00022490"/>
    </source>
</evidence>
<dbReference type="PANTHER" id="PTHR20531">
    <property type="entry name" value="N-ALPHA-ACETYLTRANSFERASE 40"/>
    <property type="match status" value="1"/>
</dbReference>
<gene>
    <name evidence="13" type="ORF">GSBLH_T00006372001</name>
</gene>
<organism evidence="13">
    <name type="scientific">Blastocystis hominis</name>
    <dbReference type="NCBI Taxonomy" id="12968"/>
    <lineage>
        <taxon>Eukaryota</taxon>
        <taxon>Sar</taxon>
        <taxon>Stramenopiles</taxon>
        <taxon>Bigyra</taxon>
        <taxon>Opalozoa</taxon>
        <taxon>Opalinata</taxon>
        <taxon>Blastocystidae</taxon>
        <taxon>Blastocystis</taxon>
    </lineage>
</organism>
<comment type="catalytic activity">
    <reaction evidence="11">
        <text>N-terminal L-seryl-[histone H4] + acetyl-CoA = N-terminal N(alpha)-acetyl-L-seryl-[histone H4] + CoA + H(+)</text>
        <dbReference type="Rhea" id="RHEA:50596"/>
        <dbReference type="Rhea" id="RHEA-COMP:12740"/>
        <dbReference type="Rhea" id="RHEA-COMP:12743"/>
        <dbReference type="ChEBI" id="CHEBI:15378"/>
        <dbReference type="ChEBI" id="CHEBI:57287"/>
        <dbReference type="ChEBI" id="CHEBI:57288"/>
        <dbReference type="ChEBI" id="CHEBI:64738"/>
        <dbReference type="ChEBI" id="CHEBI:83690"/>
        <dbReference type="EC" id="2.3.1.257"/>
    </reaction>
</comment>
<dbReference type="GO" id="GO:0005737">
    <property type="term" value="C:cytoplasm"/>
    <property type="evidence" value="ECO:0007669"/>
    <property type="project" value="UniProtKB-SubCell"/>
</dbReference>
<dbReference type="OrthoDB" id="424551at2759"/>
<comment type="subcellular location">
    <subcellularLocation>
        <location evidence="2">Cytoplasm</location>
    </subcellularLocation>
    <subcellularLocation>
        <location evidence="1">Nucleus</location>
    </subcellularLocation>
</comment>
<evidence type="ECO:0000256" key="2">
    <source>
        <dbReference type="ARBA" id="ARBA00004496"/>
    </source>
</evidence>
<dbReference type="InterPro" id="IPR000182">
    <property type="entry name" value="GNAT_dom"/>
</dbReference>
<keyword evidence="7" id="KW-0808">Transferase</keyword>
<dbReference type="SUPFAM" id="SSF55729">
    <property type="entry name" value="Acyl-CoA N-acyltransferases (Nat)"/>
    <property type="match status" value="1"/>
</dbReference>
<evidence type="ECO:0000313" key="14">
    <source>
        <dbReference type="Proteomes" id="UP000008312"/>
    </source>
</evidence>
<evidence type="ECO:0000256" key="11">
    <source>
        <dbReference type="ARBA" id="ARBA00049524"/>
    </source>
</evidence>
<evidence type="ECO:0000256" key="1">
    <source>
        <dbReference type="ARBA" id="ARBA00004123"/>
    </source>
</evidence>
<dbReference type="InterPro" id="IPR016181">
    <property type="entry name" value="Acyl_CoA_acyltransferase"/>
</dbReference>
<dbReference type="PANTHER" id="PTHR20531:SF1">
    <property type="entry name" value="N-ALPHA-ACETYLTRANSFERASE 40"/>
    <property type="match status" value="1"/>
</dbReference>
<dbReference type="EC" id="2.3.1.257" evidence="4"/>
<dbReference type="Pfam" id="PF00583">
    <property type="entry name" value="Acetyltransf_1"/>
    <property type="match status" value="1"/>
</dbReference>
<evidence type="ECO:0000259" key="12">
    <source>
        <dbReference type="PROSITE" id="PS51186"/>
    </source>
</evidence>
<evidence type="ECO:0000256" key="7">
    <source>
        <dbReference type="ARBA" id="ARBA00022679"/>
    </source>
</evidence>
<evidence type="ECO:0000256" key="3">
    <source>
        <dbReference type="ARBA" id="ARBA00008870"/>
    </source>
</evidence>
<comment type="catalytic activity">
    <reaction evidence="10">
        <text>N-terminal L-seryl-[histone H2A] + acetyl-CoA = N-terminal N(alpha)-acetyl-L-seryl-[histone H2A] + CoA + H(+)</text>
        <dbReference type="Rhea" id="RHEA:50600"/>
        <dbReference type="Rhea" id="RHEA-COMP:12742"/>
        <dbReference type="Rhea" id="RHEA-COMP:12744"/>
        <dbReference type="ChEBI" id="CHEBI:15378"/>
        <dbReference type="ChEBI" id="CHEBI:57287"/>
        <dbReference type="ChEBI" id="CHEBI:57288"/>
        <dbReference type="ChEBI" id="CHEBI:64738"/>
        <dbReference type="ChEBI" id="CHEBI:83690"/>
        <dbReference type="EC" id="2.3.1.257"/>
    </reaction>
</comment>
<keyword evidence="9" id="KW-0012">Acyltransferase</keyword>
<evidence type="ECO:0000256" key="8">
    <source>
        <dbReference type="ARBA" id="ARBA00023242"/>
    </source>
</evidence>
<dbReference type="RefSeq" id="XP_012895969.1">
    <property type="nucleotide sequence ID" value="XM_013040515.1"/>
</dbReference>
<dbReference type="Gene3D" id="3.40.630.30">
    <property type="match status" value="1"/>
</dbReference>
<evidence type="ECO:0000256" key="4">
    <source>
        <dbReference type="ARBA" id="ARBA00012950"/>
    </source>
</evidence>
<feature type="domain" description="N-acetyltransferase" evidence="12">
    <location>
        <begin position="178"/>
        <end position="337"/>
    </location>
</feature>
<keyword evidence="14" id="KW-1185">Reference proteome</keyword>
<dbReference type="GO" id="GO:1990189">
    <property type="term" value="F:protein N-terminal-serine acetyltransferase activity"/>
    <property type="evidence" value="ECO:0007669"/>
    <property type="project" value="UniProtKB-EC"/>
</dbReference>
<evidence type="ECO:0000256" key="9">
    <source>
        <dbReference type="ARBA" id="ARBA00023315"/>
    </source>
</evidence>
<dbReference type="EMBL" id="FN668645">
    <property type="protein sequence ID" value="CBK21921.2"/>
    <property type="molecule type" value="Genomic_DNA"/>
</dbReference>
<evidence type="ECO:0000313" key="13">
    <source>
        <dbReference type="EMBL" id="CBK21921.2"/>
    </source>
</evidence>
<keyword evidence="8" id="KW-0539">Nucleus</keyword>
<evidence type="ECO:0000256" key="5">
    <source>
        <dbReference type="ARBA" id="ARBA00015043"/>
    </source>
</evidence>
<protein>
    <recommendedName>
        <fullName evidence="5">N-alpha-acetyltransferase 40</fullName>
        <ecNumber evidence="4">2.3.1.257</ecNumber>
    </recommendedName>
</protein>
<comment type="similarity">
    <text evidence="3">Belongs to the acetyltransferase family. NAA40 subfamily.</text>
</comment>
<dbReference type="PROSITE" id="PS51186">
    <property type="entry name" value="GNAT"/>
    <property type="match status" value="1"/>
</dbReference>
<proteinExistence type="inferred from homology"/>